<evidence type="ECO:0000313" key="2">
    <source>
        <dbReference type="Proteomes" id="UP000276133"/>
    </source>
</evidence>
<dbReference type="AlphaFoldDB" id="A0A3M7S2S2"/>
<sequence>MDEDFGREGRWECRCAHSQRLELNECKVTIRRGGEGIGLLHNQIPGSAKTLQFSRFSKKTPTILLHDVKKLGISIDSKCRN</sequence>
<accession>A0A3M7S2S2</accession>
<dbReference type="Proteomes" id="UP000276133">
    <property type="component" value="Unassembled WGS sequence"/>
</dbReference>
<dbReference type="EMBL" id="REGN01002125">
    <property type="protein sequence ID" value="RNA30081.1"/>
    <property type="molecule type" value="Genomic_DNA"/>
</dbReference>
<name>A0A3M7S2S2_BRAPC</name>
<comment type="caution">
    <text evidence="1">The sequence shown here is derived from an EMBL/GenBank/DDBJ whole genome shotgun (WGS) entry which is preliminary data.</text>
</comment>
<gene>
    <name evidence="1" type="ORF">BpHYR1_004984</name>
</gene>
<keyword evidence="2" id="KW-1185">Reference proteome</keyword>
<evidence type="ECO:0000313" key="1">
    <source>
        <dbReference type="EMBL" id="RNA30081.1"/>
    </source>
</evidence>
<proteinExistence type="predicted"/>
<organism evidence="1 2">
    <name type="scientific">Brachionus plicatilis</name>
    <name type="common">Marine rotifer</name>
    <name type="synonym">Brachionus muelleri</name>
    <dbReference type="NCBI Taxonomy" id="10195"/>
    <lineage>
        <taxon>Eukaryota</taxon>
        <taxon>Metazoa</taxon>
        <taxon>Spiralia</taxon>
        <taxon>Gnathifera</taxon>
        <taxon>Rotifera</taxon>
        <taxon>Eurotatoria</taxon>
        <taxon>Monogononta</taxon>
        <taxon>Pseudotrocha</taxon>
        <taxon>Ploima</taxon>
        <taxon>Brachionidae</taxon>
        <taxon>Brachionus</taxon>
    </lineage>
</organism>
<protein>
    <submittedName>
        <fullName evidence="1">Uncharacterized protein</fullName>
    </submittedName>
</protein>
<reference evidence="1 2" key="1">
    <citation type="journal article" date="2018" name="Sci. Rep.">
        <title>Genomic signatures of local adaptation to the degree of environmental predictability in rotifers.</title>
        <authorList>
            <person name="Franch-Gras L."/>
            <person name="Hahn C."/>
            <person name="Garcia-Roger E.M."/>
            <person name="Carmona M.J."/>
            <person name="Serra M."/>
            <person name="Gomez A."/>
        </authorList>
    </citation>
    <scope>NUCLEOTIDE SEQUENCE [LARGE SCALE GENOMIC DNA]</scope>
    <source>
        <strain evidence="1">HYR1</strain>
    </source>
</reference>